<comment type="similarity">
    <text evidence="1">Belongs to the STIG1 family.</text>
</comment>
<gene>
    <name evidence="4" type="ORF">Nepgr_026836</name>
</gene>
<dbReference type="Proteomes" id="UP001279734">
    <property type="component" value="Unassembled WGS sequence"/>
</dbReference>
<feature type="chain" id="PRO_5042104005" description="Stigma-specific STIG1-like protein 1" evidence="3">
    <location>
        <begin position="24"/>
        <end position="162"/>
    </location>
</feature>
<dbReference type="EMBL" id="BSYO01000028">
    <property type="protein sequence ID" value="GMH24993.1"/>
    <property type="molecule type" value="Genomic_DNA"/>
</dbReference>
<feature type="signal peptide" evidence="3">
    <location>
        <begin position="1"/>
        <end position="23"/>
    </location>
</feature>
<keyword evidence="5" id="KW-1185">Reference proteome</keyword>
<comment type="caution">
    <text evidence="4">The sequence shown here is derived from an EMBL/GenBank/DDBJ whole genome shotgun (WGS) entry which is preliminary data.</text>
</comment>
<keyword evidence="2 3" id="KW-0732">Signal</keyword>
<reference evidence="4" key="1">
    <citation type="submission" date="2023-05" db="EMBL/GenBank/DDBJ databases">
        <title>Nepenthes gracilis genome sequencing.</title>
        <authorList>
            <person name="Fukushima K."/>
        </authorList>
    </citation>
    <scope>NUCLEOTIDE SEQUENCE</scope>
    <source>
        <strain evidence="4">SING2019-196</strain>
    </source>
</reference>
<dbReference type="PANTHER" id="PTHR33227:SF18">
    <property type="entry name" value="STIGMA-SPECIFIC STIG1-LIKE PROTEIN 3"/>
    <property type="match status" value="1"/>
</dbReference>
<proteinExistence type="inferred from homology"/>
<dbReference type="Pfam" id="PF04885">
    <property type="entry name" value="Stig1"/>
    <property type="match status" value="1"/>
</dbReference>
<evidence type="ECO:0000256" key="1">
    <source>
        <dbReference type="ARBA" id="ARBA00006010"/>
    </source>
</evidence>
<dbReference type="InterPro" id="IPR006969">
    <property type="entry name" value="Stig-like"/>
</dbReference>
<evidence type="ECO:0000256" key="2">
    <source>
        <dbReference type="ARBA" id="ARBA00022729"/>
    </source>
</evidence>
<dbReference type="PANTHER" id="PTHR33227">
    <property type="entry name" value="STIGMA-SPECIFIC STIG1-LIKE PROTEIN 3"/>
    <property type="match status" value="1"/>
</dbReference>
<accession>A0AAD3T7V8</accession>
<name>A0AAD3T7V8_NEPGR</name>
<dbReference type="AlphaFoldDB" id="A0AAD3T7V8"/>
<evidence type="ECO:0000313" key="5">
    <source>
        <dbReference type="Proteomes" id="UP001279734"/>
    </source>
</evidence>
<evidence type="ECO:0000256" key="3">
    <source>
        <dbReference type="SAM" id="SignalP"/>
    </source>
</evidence>
<evidence type="ECO:0000313" key="4">
    <source>
        <dbReference type="EMBL" id="GMH24993.1"/>
    </source>
</evidence>
<sequence>MKTAKLVFVLVIAMAMAIAFAFAMPSMKERTQEAAIQATKQTPSQGTQMPSSRLRRFLAADAAADDHDHSNPRASGHCRKDHEICSAVGSAFNGTMTCCNNKCFDLMYDKNHCGACNNKCEFTSDCCRGECVDKAYDKRHCGRCNRRCGHGQYCTYSMCDYA</sequence>
<organism evidence="4 5">
    <name type="scientific">Nepenthes gracilis</name>
    <name type="common">Slender pitcher plant</name>
    <dbReference type="NCBI Taxonomy" id="150966"/>
    <lineage>
        <taxon>Eukaryota</taxon>
        <taxon>Viridiplantae</taxon>
        <taxon>Streptophyta</taxon>
        <taxon>Embryophyta</taxon>
        <taxon>Tracheophyta</taxon>
        <taxon>Spermatophyta</taxon>
        <taxon>Magnoliopsida</taxon>
        <taxon>eudicotyledons</taxon>
        <taxon>Gunneridae</taxon>
        <taxon>Pentapetalae</taxon>
        <taxon>Caryophyllales</taxon>
        <taxon>Nepenthaceae</taxon>
        <taxon>Nepenthes</taxon>
    </lineage>
</organism>
<evidence type="ECO:0008006" key="6">
    <source>
        <dbReference type="Google" id="ProtNLM"/>
    </source>
</evidence>
<protein>
    <recommendedName>
        <fullName evidence="6">Stigma-specific STIG1-like protein 1</fullName>
    </recommendedName>
</protein>